<reference evidence="1" key="1">
    <citation type="submission" date="2020-05" db="EMBL/GenBank/DDBJ databases">
        <authorList>
            <person name="Chiriac C."/>
            <person name="Salcher M."/>
            <person name="Ghai R."/>
            <person name="Kavagutti S V."/>
        </authorList>
    </citation>
    <scope>NUCLEOTIDE SEQUENCE</scope>
</reference>
<evidence type="ECO:0000313" key="1">
    <source>
        <dbReference type="EMBL" id="CAB4578424.1"/>
    </source>
</evidence>
<protein>
    <submittedName>
        <fullName evidence="1">Unannotated protein</fullName>
    </submittedName>
</protein>
<dbReference type="AlphaFoldDB" id="A0A6J6EUA1"/>
<dbReference type="InterPro" id="IPR010349">
    <property type="entry name" value="Asparaginase_II"/>
</dbReference>
<dbReference type="PANTHER" id="PTHR42110">
    <property type="entry name" value="L-ASPARAGINASE, PUTATIVE (AFU_ORTHOLOGUE AFUA_3G11890)-RELATED"/>
    <property type="match status" value="1"/>
</dbReference>
<accession>A0A6J6EUA1</accession>
<name>A0A6J6EUA1_9ZZZZ</name>
<dbReference type="Pfam" id="PF06089">
    <property type="entry name" value="Asparaginase_II"/>
    <property type="match status" value="1"/>
</dbReference>
<organism evidence="1">
    <name type="scientific">freshwater metagenome</name>
    <dbReference type="NCBI Taxonomy" id="449393"/>
    <lineage>
        <taxon>unclassified sequences</taxon>
        <taxon>metagenomes</taxon>
        <taxon>ecological metagenomes</taxon>
    </lineage>
</organism>
<gene>
    <name evidence="1" type="ORF">UFOPK1684_01205</name>
</gene>
<dbReference type="PANTHER" id="PTHR42110:SF1">
    <property type="entry name" value="L-ASPARAGINASE, PUTATIVE (AFU_ORTHOLOGUE AFUA_3G11890)-RELATED"/>
    <property type="match status" value="1"/>
</dbReference>
<proteinExistence type="predicted"/>
<sequence length="342" mass="35252">MTSFAKQSPSWTTPSALSNALMSSLDSASGVVVAELVRDGHVESLHHGIVAVVDSAGELLLERGNSGVPVYPRSTLKPLQTLALLGTGVDLTPLEIALSTASHCGSMAHRDAIEAFLQRHGLGPENLQCPVDWPLGASERAEMLASLGAPSRLAMNCSGKHAGFLAATLHSGWDHTTYLEAHHPLQELILATIEAWSGETVAFSSTDGCGAPLHALTTRGLARAIASLASGKTPEARALLDAVAGNAWALDGEGRANTITVQTIGGIAKIGAEGLVVIGTPEGVAVAVKIVDGSMRATTPVALEALVRVGAIESTQRDRILAGMADPVMGGDRIIGGLRVQI</sequence>
<dbReference type="EMBL" id="CAEZTM010000066">
    <property type="protein sequence ID" value="CAB4578424.1"/>
    <property type="molecule type" value="Genomic_DNA"/>
</dbReference>